<keyword evidence="2" id="KW-0812">Transmembrane</keyword>
<evidence type="ECO:0000313" key="3">
    <source>
        <dbReference type="EMBL" id="MCH6159158.1"/>
    </source>
</evidence>
<dbReference type="EMBL" id="JAKWJU010000002">
    <property type="protein sequence ID" value="MCH6159158.1"/>
    <property type="molecule type" value="Genomic_DNA"/>
</dbReference>
<reference evidence="3" key="2">
    <citation type="journal article" date="2023" name="Int. J. Syst. Evol. Microbiol.">
        <title>Streptomyces marispadix sp. nov., isolated from marine beach sediment of the Northern Coast of Portugal.</title>
        <authorList>
            <person name="dos Santos J.D.N."/>
            <person name="Vitorino I.R."/>
            <person name="Kallscheuer N."/>
            <person name="Srivastava A."/>
            <person name="Krautwurst S."/>
            <person name="Marz M."/>
            <person name="Jogler C."/>
            <person name="Lobo Da Cunha A."/>
            <person name="Catita J."/>
            <person name="Goncalves H."/>
            <person name="Gonzalez I."/>
            <person name="Reyes F."/>
            <person name="Lage O.M."/>
        </authorList>
    </citation>
    <scope>NUCLEOTIDE SEQUENCE</scope>
    <source>
        <strain evidence="3">M600PL45_2</strain>
    </source>
</reference>
<reference evidence="3" key="1">
    <citation type="submission" date="2022-03" db="EMBL/GenBank/DDBJ databases">
        <authorList>
            <person name="Santos J.D.N."/>
            <person name="Kallscheuer N."/>
            <person name="Jogler C."/>
            <person name="Lage O.M."/>
        </authorList>
    </citation>
    <scope>NUCLEOTIDE SEQUENCE</scope>
    <source>
        <strain evidence="3">M600PL45_2</strain>
    </source>
</reference>
<sequence>MSSGRKTVVVFVSVIGELLLVIVGLVTHWPLWLWPVLGLLIIVTSVLLIRATAPPPDPLDREFSLEPDLPIPPPERREQVVADVSLPTSVPDYDFHFSATVRWCPLDAPAGAPAVSLAGLAVRAVLERARNVTAAHPPHRASLTQHELSGELGTMREDSSGRVLAMAESISLRLSDADATRLERLATVRKEEEVWTHERKYECDRREYLGKDVLKDTGSAVVWWLAKHDDQVRQAVDEIGPLAQLSSAANDRDVPARYRHMVPYPDPESQAGPSAYGVQYENIAGNGAGAPGSAHGLFANAENGFGHADGTEAPSESPTTGDRFDALLESMGVPAEHADAGALRHIFADAATTIGRGAAVDDLRERFATAVDGDDGDKAEGAAAEGHGDSTDGDPPPDAPAPA</sequence>
<feature type="compositionally biased region" description="Basic and acidic residues" evidence="1">
    <location>
        <begin position="376"/>
        <end position="390"/>
    </location>
</feature>
<feature type="region of interest" description="Disordered" evidence="1">
    <location>
        <begin position="301"/>
        <end position="323"/>
    </location>
</feature>
<gene>
    <name evidence="3" type="ORF">MMA15_01580</name>
</gene>
<accession>A0ABS9SSK0</accession>
<organism evidence="3 4">
    <name type="scientific">Streptomyces marispadix</name>
    <dbReference type="NCBI Taxonomy" id="2922868"/>
    <lineage>
        <taxon>Bacteria</taxon>
        <taxon>Bacillati</taxon>
        <taxon>Actinomycetota</taxon>
        <taxon>Actinomycetes</taxon>
        <taxon>Kitasatosporales</taxon>
        <taxon>Streptomycetaceae</taxon>
        <taxon>Streptomyces</taxon>
    </lineage>
</organism>
<comment type="caution">
    <text evidence="3">The sequence shown here is derived from an EMBL/GenBank/DDBJ whole genome shotgun (WGS) entry which is preliminary data.</text>
</comment>
<feature type="transmembrane region" description="Helical" evidence="2">
    <location>
        <begin position="7"/>
        <end position="26"/>
    </location>
</feature>
<dbReference type="RefSeq" id="WP_241057141.1">
    <property type="nucleotide sequence ID" value="NZ_JAKWJU010000002.1"/>
</dbReference>
<keyword evidence="4" id="KW-1185">Reference proteome</keyword>
<protein>
    <submittedName>
        <fullName evidence="3">Uncharacterized protein</fullName>
    </submittedName>
</protein>
<keyword evidence="2" id="KW-0472">Membrane</keyword>
<dbReference type="Proteomes" id="UP001166784">
    <property type="component" value="Unassembled WGS sequence"/>
</dbReference>
<evidence type="ECO:0000313" key="4">
    <source>
        <dbReference type="Proteomes" id="UP001166784"/>
    </source>
</evidence>
<feature type="compositionally biased region" description="Pro residues" evidence="1">
    <location>
        <begin position="394"/>
        <end position="403"/>
    </location>
</feature>
<feature type="region of interest" description="Disordered" evidence="1">
    <location>
        <begin position="370"/>
        <end position="403"/>
    </location>
</feature>
<evidence type="ECO:0000256" key="1">
    <source>
        <dbReference type="SAM" id="MobiDB-lite"/>
    </source>
</evidence>
<evidence type="ECO:0000256" key="2">
    <source>
        <dbReference type="SAM" id="Phobius"/>
    </source>
</evidence>
<proteinExistence type="predicted"/>
<name>A0ABS9SSK0_9ACTN</name>
<keyword evidence="2" id="KW-1133">Transmembrane helix</keyword>